<comment type="caution">
    <text evidence="1">The sequence shown here is derived from an EMBL/GenBank/DDBJ whole genome shotgun (WGS) entry which is preliminary data.</text>
</comment>
<name>A0ABR4E4I8_9PEZI</name>
<evidence type="ECO:0000313" key="2">
    <source>
        <dbReference type="Proteomes" id="UP001600888"/>
    </source>
</evidence>
<evidence type="ECO:0000313" key="1">
    <source>
        <dbReference type="EMBL" id="KAL2277328.1"/>
    </source>
</evidence>
<proteinExistence type="predicted"/>
<protein>
    <submittedName>
        <fullName evidence="1">Uncharacterized protein</fullName>
    </submittedName>
</protein>
<sequence length="82" mass="9231">MAPFCMVESRLPGLYFPFPEPVDVESRPADADTVYPPAPREHLLTPMYMLVITQNHQLVRQDSRWPGSSLTASPYASGGRPW</sequence>
<reference evidence="1 2" key="1">
    <citation type="submission" date="2024-03" db="EMBL/GenBank/DDBJ databases">
        <title>A high-quality draft genome sequence of Diaporthe vaccinii, a causative agent of upright dieback and viscid rot disease in cranberry plants.</title>
        <authorList>
            <person name="Sarrasin M."/>
            <person name="Lang B.F."/>
            <person name="Burger G."/>
        </authorList>
    </citation>
    <scope>NUCLEOTIDE SEQUENCE [LARGE SCALE GENOMIC DNA]</scope>
    <source>
        <strain evidence="1 2">IS7</strain>
    </source>
</reference>
<organism evidence="1 2">
    <name type="scientific">Diaporthe vaccinii</name>
    <dbReference type="NCBI Taxonomy" id="105482"/>
    <lineage>
        <taxon>Eukaryota</taxon>
        <taxon>Fungi</taxon>
        <taxon>Dikarya</taxon>
        <taxon>Ascomycota</taxon>
        <taxon>Pezizomycotina</taxon>
        <taxon>Sordariomycetes</taxon>
        <taxon>Sordariomycetidae</taxon>
        <taxon>Diaporthales</taxon>
        <taxon>Diaporthaceae</taxon>
        <taxon>Diaporthe</taxon>
        <taxon>Diaporthe eres species complex</taxon>
    </lineage>
</organism>
<gene>
    <name evidence="1" type="ORF">FJTKL_00048</name>
</gene>
<accession>A0ABR4E4I8</accession>
<keyword evidence="2" id="KW-1185">Reference proteome</keyword>
<dbReference type="EMBL" id="JBAWTH010000101">
    <property type="protein sequence ID" value="KAL2277328.1"/>
    <property type="molecule type" value="Genomic_DNA"/>
</dbReference>
<dbReference type="Proteomes" id="UP001600888">
    <property type="component" value="Unassembled WGS sequence"/>
</dbReference>